<evidence type="ECO:0000313" key="3">
    <source>
        <dbReference type="Proteomes" id="UP001454036"/>
    </source>
</evidence>
<feature type="region of interest" description="Disordered" evidence="1">
    <location>
        <begin position="27"/>
        <end position="47"/>
    </location>
</feature>
<sequence length="97" mass="11317">MTGSSSQPKKKFIGPYARHVLGFKERKASGYKESSSNEEKDNHVLSESYSNYTLRNIATSNEEEASKIQQRKNVRYVQFNEKDMKDPRFFSRISFLL</sequence>
<reference evidence="2 3" key="1">
    <citation type="submission" date="2024-01" db="EMBL/GenBank/DDBJ databases">
        <title>The complete chloroplast genome sequence of Lithospermum erythrorhizon: insights into the phylogenetic relationship among Boraginaceae species and the maternal lineages of purple gromwells.</title>
        <authorList>
            <person name="Okada T."/>
            <person name="Watanabe K."/>
        </authorList>
    </citation>
    <scope>NUCLEOTIDE SEQUENCE [LARGE SCALE GENOMIC DNA]</scope>
</reference>
<protein>
    <submittedName>
        <fullName evidence="2">Uncharacterized protein</fullName>
    </submittedName>
</protein>
<dbReference type="EMBL" id="BAABME010002920">
    <property type="protein sequence ID" value="GAA0156666.1"/>
    <property type="molecule type" value="Genomic_DNA"/>
</dbReference>
<accession>A0AAV3Q138</accession>
<organism evidence="2 3">
    <name type="scientific">Lithospermum erythrorhizon</name>
    <name type="common">Purple gromwell</name>
    <name type="synonym">Lithospermum officinale var. erythrorhizon</name>
    <dbReference type="NCBI Taxonomy" id="34254"/>
    <lineage>
        <taxon>Eukaryota</taxon>
        <taxon>Viridiplantae</taxon>
        <taxon>Streptophyta</taxon>
        <taxon>Embryophyta</taxon>
        <taxon>Tracheophyta</taxon>
        <taxon>Spermatophyta</taxon>
        <taxon>Magnoliopsida</taxon>
        <taxon>eudicotyledons</taxon>
        <taxon>Gunneridae</taxon>
        <taxon>Pentapetalae</taxon>
        <taxon>asterids</taxon>
        <taxon>lamiids</taxon>
        <taxon>Boraginales</taxon>
        <taxon>Boraginaceae</taxon>
        <taxon>Boraginoideae</taxon>
        <taxon>Lithospermeae</taxon>
        <taxon>Lithospermum</taxon>
    </lineage>
</organism>
<keyword evidence="3" id="KW-1185">Reference proteome</keyword>
<name>A0AAV3Q138_LITER</name>
<proteinExistence type="predicted"/>
<evidence type="ECO:0000256" key="1">
    <source>
        <dbReference type="SAM" id="MobiDB-lite"/>
    </source>
</evidence>
<feature type="compositionally biased region" description="Basic and acidic residues" evidence="1">
    <location>
        <begin position="27"/>
        <end position="44"/>
    </location>
</feature>
<gene>
    <name evidence="2" type="ORF">LIER_14107</name>
</gene>
<dbReference type="Proteomes" id="UP001454036">
    <property type="component" value="Unassembled WGS sequence"/>
</dbReference>
<evidence type="ECO:0000313" key="2">
    <source>
        <dbReference type="EMBL" id="GAA0156666.1"/>
    </source>
</evidence>
<comment type="caution">
    <text evidence="2">The sequence shown here is derived from an EMBL/GenBank/DDBJ whole genome shotgun (WGS) entry which is preliminary data.</text>
</comment>
<dbReference type="AlphaFoldDB" id="A0AAV3Q138"/>